<dbReference type="PANTHER" id="PTHR44157">
    <property type="entry name" value="DNAJ HOMOLOG SUBFAMILY C MEMBER 11"/>
    <property type="match status" value="1"/>
</dbReference>
<dbReference type="Pfam" id="PF11875">
    <property type="entry name" value="DnaJ-like_C11_C"/>
    <property type="match status" value="1"/>
</dbReference>
<gene>
    <name evidence="4" type="ORF">MPUS1402_LOCUS3698</name>
</gene>
<dbReference type="InterPro" id="IPR052243">
    <property type="entry name" value="Mito_inner_membrane_organizer"/>
</dbReference>
<dbReference type="InterPro" id="IPR024586">
    <property type="entry name" value="DnaJ-like_C11_C"/>
</dbReference>
<dbReference type="InterPro" id="IPR001623">
    <property type="entry name" value="DnaJ_domain"/>
</dbReference>
<organism evidence="4">
    <name type="scientific">Micromonas pusilla</name>
    <name type="common">Picoplanktonic green alga</name>
    <name type="synonym">Chromulina pusilla</name>
    <dbReference type="NCBI Taxonomy" id="38833"/>
    <lineage>
        <taxon>Eukaryota</taxon>
        <taxon>Viridiplantae</taxon>
        <taxon>Chlorophyta</taxon>
        <taxon>Mamiellophyceae</taxon>
        <taxon>Mamiellales</taxon>
        <taxon>Mamiellaceae</taxon>
        <taxon>Micromonas</taxon>
    </lineage>
</organism>
<evidence type="ECO:0000313" key="4">
    <source>
        <dbReference type="EMBL" id="CAD8233278.1"/>
    </source>
</evidence>
<feature type="domain" description="J" evidence="3">
    <location>
        <begin position="26"/>
        <end position="94"/>
    </location>
</feature>
<dbReference type="SUPFAM" id="SSF46565">
    <property type="entry name" value="Chaperone J-domain"/>
    <property type="match status" value="1"/>
</dbReference>
<feature type="compositionally biased region" description="Low complexity" evidence="2">
    <location>
        <begin position="511"/>
        <end position="526"/>
    </location>
</feature>
<feature type="compositionally biased region" description="Acidic residues" evidence="2">
    <location>
        <begin position="1"/>
        <end position="14"/>
    </location>
</feature>
<dbReference type="Pfam" id="PF22774">
    <property type="entry name" value="DNAJC11_beta-barrel"/>
    <property type="match status" value="1"/>
</dbReference>
<evidence type="ECO:0000259" key="3">
    <source>
        <dbReference type="PROSITE" id="PS50076"/>
    </source>
</evidence>
<dbReference type="PANTHER" id="PTHR44157:SF1">
    <property type="entry name" value="DNAJ HOMOLOG SUBFAMILY C MEMBER 11"/>
    <property type="match status" value="1"/>
</dbReference>
<dbReference type="GO" id="GO:0005739">
    <property type="term" value="C:mitochondrion"/>
    <property type="evidence" value="ECO:0007669"/>
    <property type="project" value="GOC"/>
</dbReference>
<feature type="region of interest" description="Disordered" evidence="2">
    <location>
        <begin position="1"/>
        <end position="23"/>
    </location>
</feature>
<accession>A0A7R9TET3</accession>
<dbReference type="InterPro" id="IPR036869">
    <property type="entry name" value="J_dom_sf"/>
</dbReference>
<evidence type="ECO:0000256" key="1">
    <source>
        <dbReference type="ARBA" id="ARBA00023186"/>
    </source>
</evidence>
<dbReference type="Gene3D" id="1.10.287.110">
    <property type="entry name" value="DnaJ domain"/>
    <property type="match status" value="1"/>
</dbReference>
<protein>
    <recommendedName>
        <fullName evidence="3">J domain-containing protein</fullName>
    </recommendedName>
</protein>
<dbReference type="PRINTS" id="PR00625">
    <property type="entry name" value="JDOMAIN"/>
</dbReference>
<feature type="region of interest" description="Disordered" evidence="2">
    <location>
        <begin position="485"/>
        <end position="534"/>
    </location>
</feature>
<dbReference type="SMART" id="SM00271">
    <property type="entry name" value="DnaJ"/>
    <property type="match status" value="1"/>
</dbReference>
<keyword evidence="1" id="KW-0143">Chaperone</keyword>
<reference evidence="4" key="1">
    <citation type="submission" date="2021-01" db="EMBL/GenBank/DDBJ databases">
        <authorList>
            <person name="Corre E."/>
            <person name="Pelletier E."/>
            <person name="Niang G."/>
            <person name="Scheremetjew M."/>
            <person name="Finn R."/>
            <person name="Kale V."/>
            <person name="Holt S."/>
            <person name="Cochrane G."/>
            <person name="Meng A."/>
            <person name="Brown T."/>
            <person name="Cohen L."/>
        </authorList>
    </citation>
    <scope>NUCLEOTIDE SEQUENCE</scope>
    <source>
        <strain evidence="4">RCC1614</strain>
    </source>
</reference>
<proteinExistence type="predicted"/>
<dbReference type="EMBL" id="HBDY01004864">
    <property type="protein sequence ID" value="CAD8233278.1"/>
    <property type="molecule type" value="Transcribed_RNA"/>
</dbReference>
<dbReference type="InterPro" id="IPR055225">
    <property type="entry name" value="DNAJC11-like_beta-barrel"/>
</dbReference>
<dbReference type="Pfam" id="PF00226">
    <property type="entry name" value="DnaJ"/>
    <property type="match status" value="1"/>
</dbReference>
<dbReference type="CDD" id="cd06257">
    <property type="entry name" value="DnaJ"/>
    <property type="match status" value="1"/>
</dbReference>
<sequence length="626" mass="67676">MDGDDVDDVGDDPGDDAKPFASRDRDLYANLNVSRDASADDIKRAYRALAQVAHPDKHFSPASREAASKSFNKLNEAYEILSCADRRRVYDVYGMAGLEAGLEIGHRNKTLAEITDEFERARAKEARKRAEAKLNFRGTYGFSFSAAHLVDADIARRREALAAKRNAQLSPFVDMNGVDFNSVFDVPLTEDGSTAAFIGAQGQMVRGMGAGGLILGMRSQLDEHTSAECVAVTGSNQSAATASVSRALSEHSSGTLTYSLTQRGIGLEVGAQRVLGKYSKGHLTWNVGPVGGMTTGMQRAKEKHAWKFDVSVGPQNAGVGGFISRKLSKMSTFRLGVRIGSAAMDVDLMCVRKINQETSVGFSVSLGVRGAHWKFRFTHNGQKFLLPVLISPRLTPTLALCAVTIPTIVIAAMKTYVVEPIATRKVEAKQRALRAKYAERVRESKAEAANTAALLFDQAEARTARERENGGLVIECAAYGHFPERGPPRSLDEPFVPGWGADAREEETEKAAAAADGEPAPGMEAASAPKPRPTPWLDVTTATRFMVFDSALDVLEGTHKASLLGYCDPCPGEDAFLRVRYLYREKLHEVTVGEDDELTLPNAKHQLPAALQKEAAAAARGKSKTA</sequence>
<dbReference type="GO" id="GO:0042407">
    <property type="term" value="P:cristae formation"/>
    <property type="evidence" value="ECO:0007669"/>
    <property type="project" value="TreeGrafter"/>
</dbReference>
<name>A0A7R9TET3_MICPS</name>
<evidence type="ECO:0000256" key="2">
    <source>
        <dbReference type="SAM" id="MobiDB-lite"/>
    </source>
</evidence>
<dbReference type="AlphaFoldDB" id="A0A7R9TET3"/>
<dbReference type="PROSITE" id="PS50076">
    <property type="entry name" value="DNAJ_2"/>
    <property type="match status" value="1"/>
</dbReference>